<evidence type="ECO:0000256" key="1">
    <source>
        <dbReference type="ARBA" id="ARBA00001974"/>
    </source>
</evidence>
<sequence length="606" mass="65128">MNRRRLLRTTAAALPFLHSLWSWVLSPIQAAAADRSMSRVRPTHPEWPSQASWDRLNQEVGGQLEKVRSPLAACMEAPSSPRCTDVFKELKNPYYLGDEVGLTQTLGWVDGWTSQPSAYAVAARTTGDVVAAVNFARENNLRLVVKGGGHSYQGTSCAPDSLVIWTRKMNAVTLHDAFVATGCAGQQPPQPAVTVEAGAIWGHVYDAVTTKAGRYVQGGGCLTVGVAGLIQSGGFGSFSKAYGMAAASLLGAEIVTADGEVRIANACTNPDLFWGIKGGGGGSLGVVTRLTLRTHELPQFFGAVFATIKAASDAAFRRLIGQILEFYSAALFNPHWGEQIRLRPGNVLDIAMVFQGLDQQKTETVWRPFLDWLEGAPQDFSLDSEPMIMAVPARNFWDPAILTKLPGLVIADDRPGAPKANLFWAGNVGEAGQVLHGYQSAWLPSFLLQPGQQGRLADALFAATRHWGISLHFNKGLAGASAEAIEAARDTATNPAVLDAFALAISGAEGPPAYPGIPGHEPDVPTARRHAAAIDNAMTEARKLPAVGSYVSESDFFDEAWRESFWGSNYARLLAVKDKYDPDGLFFVHHGVGSERWSADGFTRVT</sequence>
<dbReference type="Pfam" id="PF08031">
    <property type="entry name" value="BBE"/>
    <property type="match status" value="1"/>
</dbReference>
<proteinExistence type="inferred from homology"/>
<evidence type="ECO:0000256" key="6">
    <source>
        <dbReference type="SAM" id="SignalP"/>
    </source>
</evidence>
<organism evidence="8 9">
    <name type="scientific">Mesorhizobium onobrychidis</name>
    <dbReference type="NCBI Taxonomy" id="2775404"/>
    <lineage>
        <taxon>Bacteria</taxon>
        <taxon>Pseudomonadati</taxon>
        <taxon>Pseudomonadota</taxon>
        <taxon>Alphaproteobacteria</taxon>
        <taxon>Hyphomicrobiales</taxon>
        <taxon>Phyllobacteriaceae</taxon>
        <taxon>Mesorhizobium</taxon>
    </lineage>
</organism>
<feature type="signal peptide" evidence="6">
    <location>
        <begin position="1"/>
        <end position="32"/>
    </location>
</feature>
<dbReference type="Proteomes" id="UP001058098">
    <property type="component" value="Chromosome"/>
</dbReference>
<comment type="similarity">
    <text evidence="2">Belongs to the oxygen-dependent FAD-linked oxidoreductase family.</text>
</comment>
<dbReference type="InterPro" id="IPR036318">
    <property type="entry name" value="FAD-bd_PCMH-like_sf"/>
</dbReference>
<keyword evidence="5" id="KW-0560">Oxidoreductase</keyword>
<dbReference type="InterPro" id="IPR006094">
    <property type="entry name" value="Oxid_FAD_bind_N"/>
</dbReference>
<dbReference type="RefSeq" id="WP_258121063.1">
    <property type="nucleotide sequence ID" value="NZ_CP062229.1"/>
</dbReference>
<dbReference type="PANTHER" id="PTHR42973:SF39">
    <property type="entry name" value="FAD-BINDING PCMH-TYPE DOMAIN-CONTAINING PROTEIN"/>
    <property type="match status" value="1"/>
</dbReference>
<dbReference type="Gene3D" id="3.30.465.10">
    <property type="match status" value="2"/>
</dbReference>
<evidence type="ECO:0000313" key="9">
    <source>
        <dbReference type="Proteomes" id="UP001058098"/>
    </source>
</evidence>
<evidence type="ECO:0000256" key="4">
    <source>
        <dbReference type="ARBA" id="ARBA00022827"/>
    </source>
</evidence>
<keyword evidence="4" id="KW-0274">FAD</keyword>
<protein>
    <submittedName>
        <fullName evidence="8">FAD-binding oxidoreductase</fullName>
    </submittedName>
</protein>
<dbReference type="EMBL" id="CP062229">
    <property type="protein sequence ID" value="UVC16143.1"/>
    <property type="molecule type" value="Genomic_DNA"/>
</dbReference>
<evidence type="ECO:0000313" key="8">
    <source>
        <dbReference type="EMBL" id="UVC16143.1"/>
    </source>
</evidence>
<feature type="domain" description="FAD-binding PCMH-type" evidence="7">
    <location>
        <begin position="112"/>
        <end position="297"/>
    </location>
</feature>
<name>A0ABY5QYP5_9HYPH</name>
<dbReference type="Pfam" id="PF01565">
    <property type="entry name" value="FAD_binding_4"/>
    <property type="match status" value="1"/>
</dbReference>
<evidence type="ECO:0000259" key="7">
    <source>
        <dbReference type="PROSITE" id="PS51387"/>
    </source>
</evidence>
<keyword evidence="6" id="KW-0732">Signal</keyword>
<evidence type="ECO:0000256" key="3">
    <source>
        <dbReference type="ARBA" id="ARBA00022630"/>
    </source>
</evidence>
<reference evidence="8" key="1">
    <citation type="submission" date="2020-09" db="EMBL/GenBank/DDBJ databases">
        <title>Rhizobia associated with sainfoin plants.</title>
        <authorList>
            <person name="Asharfi S."/>
            <person name="Kuzmanovic N."/>
            <person name="Bunk B."/>
            <person name="Sproeer C."/>
            <person name="Becker M."/>
            <person name="Thuenen T."/>
        </authorList>
    </citation>
    <scope>NUCLEOTIDE SEQUENCE</scope>
    <source>
        <strain evidence="8">OM4</strain>
    </source>
</reference>
<feature type="chain" id="PRO_5045150291" evidence="6">
    <location>
        <begin position="33"/>
        <end position="606"/>
    </location>
</feature>
<accession>A0ABY5QYP5</accession>
<dbReference type="InterPro" id="IPR016169">
    <property type="entry name" value="FAD-bd_PCMH_sub2"/>
</dbReference>
<comment type="cofactor">
    <cofactor evidence="1">
        <name>FAD</name>
        <dbReference type="ChEBI" id="CHEBI:57692"/>
    </cofactor>
</comment>
<evidence type="ECO:0000256" key="2">
    <source>
        <dbReference type="ARBA" id="ARBA00005466"/>
    </source>
</evidence>
<gene>
    <name evidence="8" type="ORF">IHQ72_02860</name>
</gene>
<dbReference type="PROSITE" id="PS51387">
    <property type="entry name" value="FAD_PCMH"/>
    <property type="match status" value="1"/>
</dbReference>
<evidence type="ECO:0000256" key="5">
    <source>
        <dbReference type="ARBA" id="ARBA00023002"/>
    </source>
</evidence>
<dbReference type="InterPro" id="IPR012951">
    <property type="entry name" value="BBE"/>
</dbReference>
<keyword evidence="9" id="KW-1185">Reference proteome</keyword>
<keyword evidence="3" id="KW-0285">Flavoprotein</keyword>
<dbReference type="InterPro" id="IPR050416">
    <property type="entry name" value="FAD-linked_Oxidoreductase"/>
</dbReference>
<dbReference type="PANTHER" id="PTHR42973">
    <property type="entry name" value="BINDING OXIDOREDUCTASE, PUTATIVE (AFU_ORTHOLOGUE AFUA_1G17690)-RELATED"/>
    <property type="match status" value="1"/>
</dbReference>
<dbReference type="SUPFAM" id="SSF56176">
    <property type="entry name" value="FAD-binding/transporter-associated domain-like"/>
    <property type="match status" value="1"/>
</dbReference>
<dbReference type="InterPro" id="IPR016166">
    <property type="entry name" value="FAD-bd_PCMH"/>
</dbReference>